<proteinExistence type="predicted"/>
<dbReference type="EMBL" id="QAMZ01000053">
    <property type="protein sequence ID" value="PWL51762.1"/>
    <property type="molecule type" value="Genomic_DNA"/>
</dbReference>
<organism evidence="1 2">
    <name type="scientific">Clostridium cadaveris</name>
    <dbReference type="NCBI Taxonomy" id="1529"/>
    <lineage>
        <taxon>Bacteria</taxon>
        <taxon>Bacillati</taxon>
        <taxon>Bacillota</taxon>
        <taxon>Clostridia</taxon>
        <taxon>Eubacteriales</taxon>
        <taxon>Clostridiaceae</taxon>
        <taxon>Clostridium</taxon>
    </lineage>
</organism>
<dbReference type="RefSeq" id="WP_168972074.1">
    <property type="nucleotide sequence ID" value="NZ_JABAGG010000006.1"/>
</dbReference>
<evidence type="ECO:0000313" key="2">
    <source>
        <dbReference type="Proteomes" id="UP000246114"/>
    </source>
</evidence>
<dbReference type="Proteomes" id="UP000246114">
    <property type="component" value="Unassembled WGS sequence"/>
</dbReference>
<protein>
    <recommendedName>
        <fullName evidence="3">DUF3168 domain-containing protein</fullName>
    </recommendedName>
</protein>
<comment type="caution">
    <text evidence="1">The sequence shown here is derived from an EMBL/GenBank/DDBJ whole genome shotgun (WGS) entry which is preliminary data.</text>
</comment>
<evidence type="ECO:0000313" key="1">
    <source>
        <dbReference type="EMBL" id="PWL51762.1"/>
    </source>
</evidence>
<dbReference type="AlphaFoldDB" id="A0A316LZP3"/>
<evidence type="ECO:0008006" key="3">
    <source>
        <dbReference type="Google" id="ProtNLM"/>
    </source>
</evidence>
<gene>
    <name evidence="1" type="ORF">DBY38_12515</name>
</gene>
<sequence length="112" mass="12847">MNRKQIFDILDPIYPCYAIGEHQGECKSPYIVLKFDDQIQSVNNSQCGWQTVNIFLYAPLGDITVLDSMIKPVMDGLKGKLEFTGNITSELIDDDKKAYTRRLKYKIPKEVL</sequence>
<reference evidence="1 2" key="1">
    <citation type="submission" date="2018-03" db="EMBL/GenBank/DDBJ databases">
        <title>The uncultured portion of the human microbiome is neutrally assembled.</title>
        <authorList>
            <person name="Jeraldo P."/>
            <person name="Boardman L."/>
            <person name="White B.A."/>
            <person name="Nelson H."/>
            <person name="Goldenfeld N."/>
            <person name="Chia N."/>
        </authorList>
    </citation>
    <scope>NUCLEOTIDE SEQUENCE [LARGE SCALE GENOMIC DNA]</scope>
    <source>
        <strain evidence="1">CIM:MAG 903</strain>
    </source>
</reference>
<name>A0A316LZP3_9CLOT</name>
<accession>A0A316LZP3</accession>